<reference evidence="2 3" key="1">
    <citation type="submission" date="2023-02" db="EMBL/GenBank/DDBJ databases">
        <title>LHISI_Scaffold_Assembly.</title>
        <authorList>
            <person name="Stuart O.P."/>
            <person name="Cleave R."/>
            <person name="Magrath M.J.L."/>
            <person name="Mikheyev A.S."/>
        </authorList>
    </citation>
    <scope>NUCLEOTIDE SEQUENCE [LARGE SCALE GENOMIC DNA]</scope>
    <source>
        <strain evidence="2">Daus_M_001</strain>
        <tissue evidence="2">Leg muscle</tissue>
    </source>
</reference>
<comment type="caution">
    <text evidence="2">The sequence shown here is derived from an EMBL/GenBank/DDBJ whole genome shotgun (WGS) entry which is preliminary data.</text>
</comment>
<name>A0ABQ9HDY1_9NEOP</name>
<evidence type="ECO:0000256" key="1">
    <source>
        <dbReference type="SAM" id="MobiDB-lite"/>
    </source>
</evidence>
<feature type="region of interest" description="Disordered" evidence="1">
    <location>
        <begin position="61"/>
        <end position="83"/>
    </location>
</feature>
<keyword evidence="3" id="KW-1185">Reference proteome</keyword>
<proteinExistence type="predicted"/>
<organism evidence="2 3">
    <name type="scientific">Dryococelus australis</name>
    <dbReference type="NCBI Taxonomy" id="614101"/>
    <lineage>
        <taxon>Eukaryota</taxon>
        <taxon>Metazoa</taxon>
        <taxon>Ecdysozoa</taxon>
        <taxon>Arthropoda</taxon>
        <taxon>Hexapoda</taxon>
        <taxon>Insecta</taxon>
        <taxon>Pterygota</taxon>
        <taxon>Neoptera</taxon>
        <taxon>Polyneoptera</taxon>
        <taxon>Phasmatodea</taxon>
        <taxon>Verophasmatodea</taxon>
        <taxon>Anareolatae</taxon>
        <taxon>Phasmatidae</taxon>
        <taxon>Eurycanthinae</taxon>
        <taxon>Dryococelus</taxon>
    </lineage>
</organism>
<accession>A0ABQ9HDY1</accession>
<dbReference type="EMBL" id="JARBHB010000005">
    <property type="protein sequence ID" value="KAJ8882494.1"/>
    <property type="molecule type" value="Genomic_DNA"/>
</dbReference>
<evidence type="ECO:0000313" key="3">
    <source>
        <dbReference type="Proteomes" id="UP001159363"/>
    </source>
</evidence>
<sequence length="535" mass="60643">MVKLYEFNVKKIKKTKHNFGVYSSKSQVEIQKSYTAGNSISKAIQRHHQIPYDLVKRYRERKEKTSMRPSASTKTYSRKTKGRVPSTANPIFFKYKFVEQHPIPLRLHRSDVAAAAADLELIIDLSSPQTNAARIHLPGRRRGVILLLPQLALLTFPVKHRQAKTENEDAFRTIADGPQKLRDVRWSSEDILGERNVKEEEEEERWCTGKVGVSRSPAEKINYGSRAFQLVQHENQITSSAPCGRAVAIDHRYLYLIDCGERYLAQLVPVAIALHANQVRFQAAHPPPPPGFSHVGIVPNGAAGRRVFSRISRFRHPYITALLHAHIASPSSALKTKACIQLKYIRSHGTHQSDIGILPILTVVCHHRIGKYSDITEHSLPNSAWYNPFTVTSHFSEALLKFYFQDIPPPRATEAYPSIEKYTKGQHAEFFPELRATNQQMGTRVSEEIRAALNTKVLRAEKKVRPHLTNRQATSFLYVDLFCDVNMDGVHGVLDTRIQEEPDPATLQDTAKSVDRSHDHTHLSLTLFCVQIVIN</sequence>
<gene>
    <name evidence="2" type="ORF">PR048_014305</name>
</gene>
<evidence type="ECO:0000313" key="2">
    <source>
        <dbReference type="EMBL" id="KAJ8882494.1"/>
    </source>
</evidence>
<dbReference type="Proteomes" id="UP001159363">
    <property type="component" value="Chromosome 4"/>
</dbReference>
<protein>
    <submittedName>
        <fullName evidence="2">Uncharacterized protein</fullName>
    </submittedName>
</protein>